<dbReference type="Gene3D" id="3.40.50.11720">
    <property type="entry name" value="3-Deoxy-D-manno-octulosonic-acid transferase, N-terminal domain"/>
    <property type="match status" value="1"/>
</dbReference>
<dbReference type="AlphaFoldDB" id="A0A060BJ63"/>
<dbReference type="UniPathway" id="UPA00958"/>
<comment type="subcellular location">
    <subcellularLocation>
        <location evidence="9">Cell membrane</location>
    </subcellularLocation>
</comment>
<evidence type="ECO:0000256" key="8">
    <source>
        <dbReference type="PIRSR" id="PIRSR639901-1"/>
    </source>
</evidence>
<evidence type="ECO:0000256" key="2">
    <source>
        <dbReference type="ARBA" id="ARBA00004713"/>
    </source>
</evidence>
<dbReference type="EC" id="2.4.99.12" evidence="3 9"/>
<evidence type="ECO:0000256" key="3">
    <source>
        <dbReference type="ARBA" id="ARBA00012621"/>
    </source>
</evidence>
<comment type="function">
    <text evidence="1 9">Involved in lipopolysaccharide (LPS) biosynthesis. Catalyzes the transfer of 3-deoxy-D-manno-octulosonate (Kdo) residue(s) from CMP-Kdo to lipid IV(A), the tetraacyldisaccharide-1,4'-bisphosphate precursor of lipid A.</text>
</comment>
<comment type="similarity">
    <text evidence="9">Belongs to the glycosyltransferase group 1 family.</text>
</comment>
<dbReference type="InterPro" id="IPR007507">
    <property type="entry name" value="Glycos_transf_N"/>
</dbReference>
<evidence type="ECO:0000313" key="11">
    <source>
        <dbReference type="EMBL" id="AIA84148.1"/>
    </source>
</evidence>
<evidence type="ECO:0000256" key="1">
    <source>
        <dbReference type="ARBA" id="ARBA00003394"/>
    </source>
</evidence>
<keyword evidence="9" id="KW-0472">Membrane</keyword>
<dbReference type="InterPro" id="IPR039901">
    <property type="entry name" value="Kdotransferase"/>
</dbReference>
<evidence type="ECO:0000256" key="7">
    <source>
        <dbReference type="ARBA" id="ARBA00049183"/>
    </source>
</evidence>
<keyword evidence="5 9" id="KW-0808">Transferase</keyword>
<comment type="pathway">
    <text evidence="2 9">Bacterial outer membrane biogenesis; LPS core biosynthesis.</text>
</comment>
<dbReference type="GO" id="GO:0009244">
    <property type="term" value="P:lipopolysaccharide core region biosynthetic process"/>
    <property type="evidence" value="ECO:0007669"/>
    <property type="project" value="UniProtKB-UniRule"/>
</dbReference>
<evidence type="ECO:0000259" key="10">
    <source>
        <dbReference type="Pfam" id="PF04413"/>
    </source>
</evidence>
<accession>A0A060BJ63</accession>
<sequence length="149" mass="16787">MVVGAAANSIHENGVCGQGNESWHIYWLARNTYWLGGILGYPLLRPILYQRARRGKEERGRLGERFGRSSRQRPEGPLVWIHAASVGETLAVTSVLQNIREFGITVLLTTGTVTSARLAQERFGDAVIHQYVPLDVQPAVRRFLDHWRP</sequence>
<protein>
    <recommendedName>
        <fullName evidence="4 9">3-deoxy-D-manno-octulosonic acid transferase</fullName>
        <shortName evidence="9">Kdo transferase</shortName>
        <ecNumber evidence="3 9">2.4.99.12</ecNumber>
    </recommendedName>
    <alternativeName>
        <fullName evidence="6 9">Lipid IV(A) 3-deoxy-D-manno-octulosonic acid transferase</fullName>
    </alternativeName>
</protein>
<dbReference type="PANTHER" id="PTHR42755:SF1">
    <property type="entry name" value="3-DEOXY-D-MANNO-OCTULOSONIC ACID TRANSFERASE, MITOCHONDRIAL-RELATED"/>
    <property type="match status" value="1"/>
</dbReference>
<proteinExistence type="inferred from homology"/>
<evidence type="ECO:0000256" key="9">
    <source>
        <dbReference type="RuleBase" id="RU365103"/>
    </source>
</evidence>
<organism evidence="11">
    <name type="scientific">uncultured Agrobacterium sp</name>
    <dbReference type="NCBI Taxonomy" id="157277"/>
    <lineage>
        <taxon>Bacteria</taxon>
        <taxon>Pseudomonadati</taxon>
        <taxon>Pseudomonadota</taxon>
        <taxon>Alphaproteobacteria</taxon>
        <taxon>Hyphomicrobiales</taxon>
        <taxon>Rhizobiaceae</taxon>
        <taxon>Rhizobium/Agrobacterium group</taxon>
        <taxon>Agrobacterium</taxon>
        <taxon>environmental samples</taxon>
    </lineage>
</organism>
<dbReference type="GO" id="GO:0005886">
    <property type="term" value="C:plasma membrane"/>
    <property type="evidence" value="ECO:0007669"/>
    <property type="project" value="UniProtKB-SubCell"/>
</dbReference>
<reference evidence="11" key="1">
    <citation type="journal article" date="2013" name="Environ. Microbiol.">
        <title>Seasonally variable intestinal metagenomes of the red palm weevil (Rhynchophorus ferrugineus).</title>
        <authorList>
            <person name="Jia S."/>
            <person name="Zhang X."/>
            <person name="Zhang G."/>
            <person name="Yin A."/>
            <person name="Zhang S."/>
            <person name="Li F."/>
            <person name="Wang L."/>
            <person name="Zhao D."/>
            <person name="Yun Q."/>
            <person name="Tala"/>
            <person name="Wang J."/>
            <person name="Sun G."/>
            <person name="Baabdullah M."/>
            <person name="Yu X."/>
            <person name="Hu S."/>
            <person name="Al-Mssallem I.S."/>
            <person name="Yu J."/>
        </authorList>
    </citation>
    <scope>NUCLEOTIDE SEQUENCE</scope>
</reference>
<comment type="catalytic activity">
    <reaction evidence="7 9">
        <text>lipid IVA (E. coli) + CMP-3-deoxy-beta-D-manno-octulosonate = alpha-Kdo-(2-&gt;6)-lipid IVA (E. coli) + CMP + H(+)</text>
        <dbReference type="Rhea" id="RHEA:28066"/>
        <dbReference type="ChEBI" id="CHEBI:15378"/>
        <dbReference type="ChEBI" id="CHEBI:58603"/>
        <dbReference type="ChEBI" id="CHEBI:60364"/>
        <dbReference type="ChEBI" id="CHEBI:60377"/>
        <dbReference type="ChEBI" id="CHEBI:85987"/>
        <dbReference type="EC" id="2.4.99.12"/>
    </reaction>
</comment>
<dbReference type="GO" id="GO:0043842">
    <property type="term" value="F:Kdo transferase activity"/>
    <property type="evidence" value="ECO:0007669"/>
    <property type="project" value="UniProtKB-EC"/>
</dbReference>
<feature type="active site" description="Proton acceptor" evidence="8">
    <location>
        <position position="88"/>
    </location>
</feature>
<dbReference type="GO" id="GO:0009245">
    <property type="term" value="P:lipid A biosynthetic process"/>
    <property type="evidence" value="ECO:0007669"/>
    <property type="project" value="TreeGrafter"/>
</dbReference>
<evidence type="ECO:0000256" key="4">
    <source>
        <dbReference type="ARBA" id="ARBA00019077"/>
    </source>
</evidence>
<evidence type="ECO:0000256" key="5">
    <source>
        <dbReference type="ARBA" id="ARBA00022679"/>
    </source>
</evidence>
<evidence type="ECO:0000256" key="6">
    <source>
        <dbReference type="ARBA" id="ARBA00031445"/>
    </source>
</evidence>
<dbReference type="Pfam" id="PF04413">
    <property type="entry name" value="Glycos_transf_N"/>
    <property type="match status" value="1"/>
</dbReference>
<keyword evidence="9" id="KW-0448">Lipopolysaccharide biosynthesis</keyword>
<dbReference type="PANTHER" id="PTHR42755">
    <property type="entry name" value="3-DEOXY-MANNO-OCTULOSONATE CYTIDYLYLTRANSFERASE"/>
    <property type="match status" value="1"/>
</dbReference>
<feature type="domain" description="3-deoxy-D-manno-octulosonic-acid transferase N-terminal" evidence="10">
    <location>
        <begin position="61"/>
        <end position="149"/>
    </location>
</feature>
<feature type="non-terminal residue" evidence="11">
    <location>
        <position position="149"/>
    </location>
</feature>
<dbReference type="InterPro" id="IPR038107">
    <property type="entry name" value="Glycos_transf_N_sf"/>
</dbReference>
<keyword evidence="9" id="KW-1003">Cell membrane</keyword>
<dbReference type="EMBL" id="KF116900">
    <property type="protein sequence ID" value="AIA84148.1"/>
    <property type="molecule type" value="Genomic_DNA"/>
</dbReference>
<name>A0A060BJ63_9HYPH</name>